<dbReference type="InterPro" id="IPR019384">
    <property type="entry name" value="FHIP"/>
</dbReference>
<dbReference type="GeneTree" id="ENSGT00950000182936"/>
<reference evidence="2" key="3">
    <citation type="submission" date="2025-08" db="UniProtKB">
        <authorList>
            <consortium name="Ensembl"/>
        </authorList>
    </citation>
    <scope>IDENTIFICATION</scope>
</reference>
<dbReference type="Proteomes" id="UP000007267">
    <property type="component" value="Unassembled WGS sequence"/>
</dbReference>
<organism evidence="2 3">
    <name type="scientific">Pelodiscus sinensis</name>
    <name type="common">Chinese softshell turtle</name>
    <name type="synonym">Trionyx sinensis</name>
    <dbReference type="NCBI Taxonomy" id="13735"/>
    <lineage>
        <taxon>Eukaryota</taxon>
        <taxon>Metazoa</taxon>
        <taxon>Chordata</taxon>
        <taxon>Craniata</taxon>
        <taxon>Vertebrata</taxon>
        <taxon>Euteleostomi</taxon>
        <taxon>Archelosauria</taxon>
        <taxon>Testudinata</taxon>
        <taxon>Testudines</taxon>
        <taxon>Cryptodira</taxon>
        <taxon>Trionychia</taxon>
        <taxon>Trionychidae</taxon>
        <taxon>Pelodiscus</taxon>
    </lineage>
</organism>
<reference evidence="3" key="1">
    <citation type="submission" date="2011-10" db="EMBL/GenBank/DDBJ databases">
        <authorList>
            <consortium name="Soft-shell Turtle Genome Consortium"/>
        </authorList>
    </citation>
    <scope>NUCLEOTIDE SEQUENCE [LARGE SCALE GENOMIC DNA]</scope>
    <source>
        <strain evidence="3">Daiwa-1</strain>
    </source>
</reference>
<dbReference type="eggNOG" id="KOG3695">
    <property type="taxonomic scope" value="Eukaryota"/>
</dbReference>
<name>K7FIP0_PELSI</name>
<keyword evidence="3" id="KW-1185">Reference proteome</keyword>
<dbReference type="Ensembl" id="ENSPSIT00000007941.1">
    <property type="protein sequence ID" value="ENSPSIP00000007900.1"/>
    <property type="gene ID" value="ENSPSIG00000007260.1"/>
</dbReference>
<proteinExistence type="predicted"/>
<dbReference type="PANTHER" id="PTHR21705:SF9">
    <property type="entry name" value="FHF COMPLEX SUBUNIT HOOK-INTERACTING PROTEIN 2B"/>
    <property type="match status" value="1"/>
</dbReference>
<reference evidence="2" key="4">
    <citation type="submission" date="2025-09" db="UniProtKB">
        <authorList>
            <consortium name="Ensembl"/>
        </authorList>
    </citation>
    <scope>IDENTIFICATION</scope>
</reference>
<dbReference type="OMA" id="PACETII"/>
<feature type="region of interest" description="Disordered" evidence="1">
    <location>
        <begin position="131"/>
        <end position="151"/>
    </location>
</feature>
<dbReference type="PANTHER" id="PTHR21705">
    <property type="entry name" value="RAI16 PROTEIN-RELATED"/>
    <property type="match status" value="1"/>
</dbReference>
<dbReference type="AlphaFoldDB" id="K7FIP0"/>
<accession>K7FIP0</accession>
<dbReference type="STRING" id="13735.ENSPSIP00000007900"/>
<reference evidence="3" key="2">
    <citation type="journal article" date="2013" name="Nat. Genet.">
        <title>The draft genomes of soft-shell turtle and green sea turtle yield insights into the development and evolution of the turtle-specific body plan.</title>
        <authorList>
            <person name="Wang Z."/>
            <person name="Pascual-Anaya J."/>
            <person name="Zadissa A."/>
            <person name="Li W."/>
            <person name="Niimura Y."/>
            <person name="Huang Z."/>
            <person name="Li C."/>
            <person name="White S."/>
            <person name="Xiong Z."/>
            <person name="Fang D."/>
            <person name="Wang B."/>
            <person name="Ming Y."/>
            <person name="Chen Y."/>
            <person name="Zheng Y."/>
            <person name="Kuraku S."/>
            <person name="Pignatelli M."/>
            <person name="Herrero J."/>
            <person name="Beal K."/>
            <person name="Nozawa M."/>
            <person name="Li Q."/>
            <person name="Wang J."/>
            <person name="Zhang H."/>
            <person name="Yu L."/>
            <person name="Shigenobu S."/>
            <person name="Wang J."/>
            <person name="Liu J."/>
            <person name="Flicek P."/>
            <person name="Searle S."/>
            <person name="Wang J."/>
            <person name="Kuratani S."/>
            <person name="Yin Y."/>
            <person name="Aken B."/>
            <person name="Zhang G."/>
            <person name="Irie N."/>
        </authorList>
    </citation>
    <scope>NUCLEOTIDE SEQUENCE [LARGE SCALE GENOMIC DNA]</scope>
    <source>
        <strain evidence="3">Daiwa-1</strain>
    </source>
</reference>
<dbReference type="HOGENOM" id="CLU_040754_0_0_1"/>
<gene>
    <name evidence="2" type="primary">FHIP2B</name>
</gene>
<dbReference type="Pfam" id="PF10257">
    <property type="entry name" value="RAI16-like"/>
    <property type="match status" value="1"/>
</dbReference>
<feature type="region of interest" description="Disordered" evidence="1">
    <location>
        <begin position="402"/>
        <end position="441"/>
    </location>
</feature>
<evidence type="ECO:0000256" key="1">
    <source>
        <dbReference type="SAM" id="MobiDB-lite"/>
    </source>
</evidence>
<evidence type="ECO:0000313" key="3">
    <source>
        <dbReference type="Proteomes" id="UP000007267"/>
    </source>
</evidence>
<sequence>MLDILVYEEKQQPAGETGPCLEYLLQHKILETLSTLGKAEYPPGMRPQVFLFFSRVLGQVQHPLLHYLNVHRPVQKLLQLGSDALGSATEREEVQFAAVLCAKIKQDPALLTYILEGKDLLRGQKPSRQLCCPQGEAGSSQGEPVAANGALAASPEHPWGDAACASLAGKPKKPLSSSSPLNSENNLITSLITLCKSQKSRVALKAQENLLLLISVAQQAAATYLVQNSALSCLVAERLCELYSAVPASADPADVLSLERASWRLQNKAADEGSFPGKASLDAFFSWLDYCDHLVREAHPVVADAVTEAIGEKLFRGILQPQLLQMSELGILTSTAMLTAIVRQIGAPALLRTLVEFLLGTERQPEAVPDSPQQHLLRAQLIKHCNHLSDEISLTTLREAARAHRVQPGAEKPGGAELHPAQPAGAGGAEQPGAGTRGGCSGAGGGSLFHRWLSRYRPPDVEKANVALSAGACPA</sequence>
<dbReference type="EMBL" id="AGCU01169021">
    <property type="status" value="NOT_ANNOTATED_CDS"/>
    <property type="molecule type" value="Genomic_DNA"/>
</dbReference>
<evidence type="ECO:0000313" key="2">
    <source>
        <dbReference type="Ensembl" id="ENSPSIP00000007900.1"/>
    </source>
</evidence>
<protein>
    <submittedName>
        <fullName evidence="2">FHF complex subunit HOOK interacting protein 2B</fullName>
    </submittedName>
</protein>
<feature type="compositionally biased region" description="Gly residues" evidence="1">
    <location>
        <begin position="425"/>
        <end position="441"/>
    </location>
</feature>